<evidence type="ECO:0000313" key="2">
    <source>
        <dbReference type="EMBL" id="MBO8459498.1"/>
    </source>
</evidence>
<dbReference type="EMBL" id="JADIMG010000042">
    <property type="protein sequence ID" value="MBO8459498.1"/>
    <property type="molecule type" value="Genomic_DNA"/>
</dbReference>
<dbReference type="InterPro" id="IPR021533">
    <property type="entry name" value="PepSY-like"/>
</dbReference>
<feature type="domain" description="Putative beta-lactamase-inhibitor-like PepSY-like" evidence="1">
    <location>
        <begin position="64"/>
        <end position="146"/>
    </location>
</feature>
<dbReference type="AlphaFoldDB" id="A0A9D9N448"/>
<proteinExistence type="predicted"/>
<dbReference type="Proteomes" id="UP000823641">
    <property type="component" value="Unassembled WGS sequence"/>
</dbReference>
<organism evidence="2 3">
    <name type="scientific">Candidatus Gallipaludibacter merdavium</name>
    <dbReference type="NCBI Taxonomy" id="2840839"/>
    <lineage>
        <taxon>Bacteria</taxon>
        <taxon>Pseudomonadati</taxon>
        <taxon>Bacteroidota</taxon>
        <taxon>Bacteroidia</taxon>
        <taxon>Bacteroidales</taxon>
        <taxon>Candidatus Gallipaludibacter</taxon>
    </lineage>
</organism>
<evidence type="ECO:0000313" key="3">
    <source>
        <dbReference type="Proteomes" id="UP000823641"/>
    </source>
</evidence>
<dbReference type="PROSITE" id="PS51257">
    <property type="entry name" value="PROKAR_LIPOPROTEIN"/>
    <property type="match status" value="1"/>
</dbReference>
<evidence type="ECO:0000259" key="1">
    <source>
        <dbReference type="Pfam" id="PF11396"/>
    </source>
</evidence>
<protein>
    <submittedName>
        <fullName evidence="2">PepSY-like domain-containing protein</fullName>
    </submittedName>
</protein>
<dbReference type="Pfam" id="PF11396">
    <property type="entry name" value="PepSY_like"/>
    <property type="match status" value="1"/>
</dbReference>
<reference evidence="2" key="2">
    <citation type="journal article" date="2021" name="PeerJ">
        <title>Extensive microbial diversity within the chicken gut microbiome revealed by metagenomics and culture.</title>
        <authorList>
            <person name="Gilroy R."/>
            <person name="Ravi A."/>
            <person name="Getino M."/>
            <person name="Pursley I."/>
            <person name="Horton D.L."/>
            <person name="Alikhan N.F."/>
            <person name="Baker D."/>
            <person name="Gharbi K."/>
            <person name="Hall N."/>
            <person name="Watson M."/>
            <person name="Adriaenssens E.M."/>
            <person name="Foster-Nyarko E."/>
            <person name="Jarju S."/>
            <person name="Secka A."/>
            <person name="Antonio M."/>
            <person name="Oren A."/>
            <person name="Chaudhuri R.R."/>
            <person name="La Ragione R."/>
            <person name="Hildebrand F."/>
            <person name="Pallen M.J."/>
        </authorList>
    </citation>
    <scope>NUCLEOTIDE SEQUENCE</scope>
    <source>
        <strain evidence="2">G3-3990</strain>
    </source>
</reference>
<reference evidence="2" key="1">
    <citation type="submission" date="2020-10" db="EMBL/GenBank/DDBJ databases">
        <authorList>
            <person name="Gilroy R."/>
        </authorList>
    </citation>
    <scope>NUCLEOTIDE SEQUENCE</scope>
    <source>
        <strain evidence="2">G3-3990</strain>
    </source>
</reference>
<name>A0A9D9N448_9BACT</name>
<dbReference type="Gene3D" id="3.40.1420.30">
    <property type="match status" value="1"/>
</dbReference>
<accession>A0A9D9N448</accession>
<gene>
    <name evidence="2" type="ORF">IAA73_04090</name>
</gene>
<dbReference type="SUPFAM" id="SSF160574">
    <property type="entry name" value="BT0923-like"/>
    <property type="match status" value="1"/>
</dbReference>
<sequence>MRKHLLFILAVISLLGLQSCENYVPFGNISPDKLPSASIAFIEQHFPGETILLAEKELNAGVTEYDVKLSDGTEITFDKDGEWKGVNCGTRQVPDAIVPSNILEYVTQNFPEAFITEIEFKTLVKRYQVELNVDVELHFDKDGNLVNID</sequence>
<comment type="caution">
    <text evidence="2">The sequence shown here is derived from an EMBL/GenBank/DDBJ whole genome shotgun (WGS) entry which is preliminary data.</text>
</comment>